<dbReference type="InterPro" id="IPR014710">
    <property type="entry name" value="RmlC-like_jellyroll"/>
</dbReference>
<accession>A0A7W9WHD5</accession>
<dbReference type="InterPro" id="IPR013096">
    <property type="entry name" value="Cupin_2"/>
</dbReference>
<keyword evidence="2" id="KW-0413">Isomerase</keyword>
<sequence length="129" mass="14385">MDAFETRSLWDAPEHRAPDGSIVKPLCELSASGGVAHFYLDPGEVSKAVQHSTVQEIWYVINGAGKMWRRQNDQECTEEITPGTCLTIPIGTTFQFRCESPEPLRIIGVTMPPWPADGEEEARIVNGKW</sequence>
<dbReference type="Gene3D" id="2.60.120.10">
    <property type="entry name" value="Jelly Rolls"/>
    <property type="match status" value="1"/>
</dbReference>
<dbReference type="Pfam" id="PF07883">
    <property type="entry name" value="Cupin_2"/>
    <property type="match status" value="1"/>
</dbReference>
<dbReference type="SUPFAM" id="SSF51182">
    <property type="entry name" value="RmlC-like cupins"/>
    <property type="match status" value="1"/>
</dbReference>
<gene>
    <name evidence="2" type="ORF">HNR57_002170</name>
</gene>
<dbReference type="InterPro" id="IPR011051">
    <property type="entry name" value="RmlC_Cupin_sf"/>
</dbReference>
<protein>
    <submittedName>
        <fullName evidence="2">Mannose-6-phosphate isomerase-like protein (Cupin superfamily)</fullName>
    </submittedName>
</protein>
<proteinExistence type="predicted"/>
<evidence type="ECO:0000259" key="1">
    <source>
        <dbReference type="Pfam" id="PF07883"/>
    </source>
</evidence>
<dbReference type="RefSeq" id="WP_184559272.1">
    <property type="nucleotide sequence ID" value="NZ_BAAARS010000003.1"/>
</dbReference>
<keyword evidence="3" id="KW-1185">Reference proteome</keyword>
<dbReference type="CDD" id="cd02208">
    <property type="entry name" value="cupin_RmlC-like"/>
    <property type="match status" value="1"/>
</dbReference>
<dbReference type="AlphaFoldDB" id="A0A7W9WHD5"/>
<feature type="domain" description="Cupin type-2" evidence="1">
    <location>
        <begin position="37"/>
        <end position="107"/>
    </location>
</feature>
<organism evidence="2 3">
    <name type="scientific">Streptomyces paradoxus</name>
    <dbReference type="NCBI Taxonomy" id="66375"/>
    <lineage>
        <taxon>Bacteria</taxon>
        <taxon>Bacillati</taxon>
        <taxon>Actinomycetota</taxon>
        <taxon>Actinomycetes</taxon>
        <taxon>Kitasatosporales</taxon>
        <taxon>Streptomycetaceae</taxon>
        <taxon>Streptomyces</taxon>
    </lineage>
</organism>
<dbReference type="Proteomes" id="UP000591537">
    <property type="component" value="Unassembled WGS sequence"/>
</dbReference>
<name>A0A7W9WHD5_9ACTN</name>
<dbReference type="GO" id="GO:0016853">
    <property type="term" value="F:isomerase activity"/>
    <property type="evidence" value="ECO:0007669"/>
    <property type="project" value="UniProtKB-KW"/>
</dbReference>
<evidence type="ECO:0000313" key="2">
    <source>
        <dbReference type="EMBL" id="MBB6076265.1"/>
    </source>
</evidence>
<dbReference type="EMBL" id="JACHGV010000003">
    <property type="protein sequence ID" value="MBB6076265.1"/>
    <property type="molecule type" value="Genomic_DNA"/>
</dbReference>
<reference evidence="2 3" key="1">
    <citation type="submission" date="2020-08" db="EMBL/GenBank/DDBJ databases">
        <title>Genomic Encyclopedia of Type Strains, Phase IV (KMG-IV): sequencing the most valuable type-strain genomes for metagenomic binning, comparative biology and taxonomic classification.</title>
        <authorList>
            <person name="Goeker M."/>
        </authorList>
    </citation>
    <scope>NUCLEOTIDE SEQUENCE [LARGE SCALE GENOMIC DNA]</scope>
    <source>
        <strain evidence="2 3">DSM 43350</strain>
    </source>
</reference>
<comment type="caution">
    <text evidence="2">The sequence shown here is derived from an EMBL/GenBank/DDBJ whole genome shotgun (WGS) entry which is preliminary data.</text>
</comment>
<evidence type="ECO:0000313" key="3">
    <source>
        <dbReference type="Proteomes" id="UP000591537"/>
    </source>
</evidence>